<name>A0A8C4S4G8_ERPCA</name>
<protein>
    <submittedName>
        <fullName evidence="3">F-box and WD repeat domain containing 4</fullName>
    </submittedName>
</protein>
<dbReference type="Pfam" id="PF12937">
    <property type="entry name" value="F-box-like"/>
    <property type="match status" value="1"/>
</dbReference>
<dbReference type="GeneID" id="114647255"/>
<evidence type="ECO:0000313" key="4">
    <source>
        <dbReference type="Proteomes" id="UP000694620"/>
    </source>
</evidence>
<evidence type="ECO:0000313" key="3">
    <source>
        <dbReference type="Ensembl" id="ENSECRP00000011243.1"/>
    </source>
</evidence>
<dbReference type="FunFam" id="2.130.10.10:FF:000327">
    <property type="entry name" value="F-box/WD repeat-containing protein 4 isoform X1"/>
    <property type="match status" value="1"/>
</dbReference>
<dbReference type="InterPro" id="IPR036047">
    <property type="entry name" value="F-box-like_dom_sf"/>
</dbReference>
<dbReference type="CTD" id="6468"/>
<dbReference type="SUPFAM" id="SSF81383">
    <property type="entry name" value="F-box domain"/>
    <property type="match status" value="1"/>
</dbReference>
<dbReference type="RefSeq" id="XP_028651737.1">
    <property type="nucleotide sequence ID" value="XM_028795904.2"/>
</dbReference>
<sequence length="394" mass="45160">MLLLFQLPEDILYLILGYLDCQALSCLSQVCRKLYCFTGRDAVWRRIAKECINTGLTKQGLDLAPLIPLKDRVKVSQNWRKGWCKKEVILKWKYNLLPWIQLEDNKLYLSQAADIRMYQLRPDGRGVQRRPMEVFAGHQEDVCKFILTESHLISAGGDGKIIMHHRREPFIVQFLAHNEEVNCIDCRGRVLVSGSRDRTARVWSISSDVVVELLHTIPTVDRVWSVAISPSVSSFVTGTACCGHEAPLRIWDVESCQLLSCLGMDFRRGAGILDVFYETPSTLLSCGYDTYIRYWDIRASTRKCVMEWEEPCDSALYCIQSDNNYMIASGSSYYGVVRLWDKRQTRCLQTFSLSSPKTSSPVYCLRFNTTHLYAALSSTLHVLDFKGLEYQGRK</sequence>
<gene>
    <name evidence="3" type="primary">FBXW4</name>
    <name evidence="3" type="synonym">fbxw4</name>
</gene>
<dbReference type="FunFam" id="2.130.10.10:FF:000376">
    <property type="entry name" value="F-box and WD repeat domain containing 4"/>
    <property type="match status" value="1"/>
</dbReference>
<dbReference type="GeneTree" id="ENSGT00390000005029"/>
<reference evidence="3" key="2">
    <citation type="submission" date="2025-08" db="UniProtKB">
        <authorList>
            <consortium name="Ensembl"/>
        </authorList>
    </citation>
    <scope>IDENTIFICATION</scope>
</reference>
<evidence type="ECO:0000256" key="1">
    <source>
        <dbReference type="PROSITE-ProRule" id="PRU00221"/>
    </source>
</evidence>
<organism evidence="3 4">
    <name type="scientific">Erpetoichthys calabaricus</name>
    <name type="common">Rope fish</name>
    <name type="synonym">Calamoichthys calabaricus</name>
    <dbReference type="NCBI Taxonomy" id="27687"/>
    <lineage>
        <taxon>Eukaryota</taxon>
        <taxon>Metazoa</taxon>
        <taxon>Chordata</taxon>
        <taxon>Craniata</taxon>
        <taxon>Vertebrata</taxon>
        <taxon>Euteleostomi</taxon>
        <taxon>Actinopterygii</taxon>
        <taxon>Polypteriformes</taxon>
        <taxon>Polypteridae</taxon>
        <taxon>Erpetoichthys</taxon>
    </lineage>
</organism>
<keyword evidence="4" id="KW-1185">Reference proteome</keyword>
<dbReference type="SUPFAM" id="SSF50978">
    <property type="entry name" value="WD40 repeat-like"/>
    <property type="match status" value="1"/>
</dbReference>
<dbReference type="PANTHER" id="PTHR14381">
    <property type="entry name" value="DACTYLIN"/>
    <property type="match status" value="1"/>
</dbReference>
<dbReference type="OrthoDB" id="435188at2759"/>
<dbReference type="PROSITE" id="PS50082">
    <property type="entry name" value="WD_REPEATS_2"/>
    <property type="match status" value="1"/>
</dbReference>
<dbReference type="InterPro" id="IPR001680">
    <property type="entry name" value="WD40_rpt"/>
</dbReference>
<dbReference type="InterPro" id="IPR001810">
    <property type="entry name" value="F-box_dom"/>
</dbReference>
<reference evidence="3" key="1">
    <citation type="submission" date="2021-06" db="EMBL/GenBank/DDBJ databases">
        <authorList>
            <consortium name="Wellcome Sanger Institute Data Sharing"/>
        </authorList>
    </citation>
    <scope>NUCLEOTIDE SEQUENCE [LARGE SCALE GENOMIC DNA]</scope>
</reference>
<dbReference type="Proteomes" id="UP000694620">
    <property type="component" value="Chromosome 2"/>
</dbReference>
<dbReference type="GO" id="GO:0019005">
    <property type="term" value="C:SCF ubiquitin ligase complex"/>
    <property type="evidence" value="ECO:0007669"/>
    <property type="project" value="TreeGrafter"/>
</dbReference>
<dbReference type="AlphaFoldDB" id="A0A8C4S4G8"/>
<dbReference type="InterPro" id="IPR015943">
    <property type="entry name" value="WD40/YVTN_repeat-like_dom_sf"/>
</dbReference>
<dbReference type="PANTHER" id="PTHR14381:SF1">
    <property type="entry name" value="F-BOX_WD REPEAT-CONTAINING PROTEIN 4"/>
    <property type="match status" value="1"/>
</dbReference>
<dbReference type="InterPro" id="IPR036322">
    <property type="entry name" value="WD40_repeat_dom_sf"/>
</dbReference>
<dbReference type="Ensembl" id="ENSECRT00000011425.1">
    <property type="protein sequence ID" value="ENSECRP00000011243.1"/>
    <property type="gene ID" value="ENSECRG00000007486.1"/>
</dbReference>
<dbReference type="SMART" id="SM00320">
    <property type="entry name" value="WD40"/>
    <property type="match status" value="6"/>
</dbReference>
<reference evidence="3" key="3">
    <citation type="submission" date="2025-09" db="UniProtKB">
        <authorList>
            <consortium name="Ensembl"/>
        </authorList>
    </citation>
    <scope>IDENTIFICATION</scope>
</reference>
<proteinExistence type="predicted"/>
<dbReference type="SMART" id="SM00256">
    <property type="entry name" value="FBOX"/>
    <property type="match status" value="1"/>
</dbReference>
<dbReference type="InterPro" id="IPR052301">
    <property type="entry name" value="SCF_F-box/WD-repeat"/>
</dbReference>
<dbReference type="Pfam" id="PF00400">
    <property type="entry name" value="WD40"/>
    <property type="match status" value="2"/>
</dbReference>
<keyword evidence="1" id="KW-0853">WD repeat</keyword>
<dbReference type="CDD" id="cd20090">
    <property type="entry name" value="F-box_FBXW4"/>
    <property type="match status" value="1"/>
</dbReference>
<evidence type="ECO:0000259" key="2">
    <source>
        <dbReference type="PROSITE" id="PS50181"/>
    </source>
</evidence>
<feature type="domain" description="F-box" evidence="2">
    <location>
        <begin position="1"/>
        <end position="47"/>
    </location>
</feature>
<dbReference type="Gene3D" id="2.130.10.10">
    <property type="entry name" value="YVTN repeat-like/Quinoprotein amine dehydrogenase"/>
    <property type="match status" value="1"/>
</dbReference>
<dbReference type="PROSITE" id="PS50181">
    <property type="entry name" value="FBOX"/>
    <property type="match status" value="1"/>
</dbReference>
<accession>A0A8C4S4G8</accession>
<dbReference type="GO" id="GO:0031146">
    <property type="term" value="P:SCF-dependent proteasomal ubiquitin-dependent protein catabolic process"/>
    <property type="evidence" value="ECO:0007669"/>
    <property type="project" value="TreeGrafter"/>
</dbReference>
<feature type="repeat" description="WD" evidence="1">
    <location>
        <begin position="174"/>
        <end position="213"/>
    </location>
</feature>
<dbReference type="Gene3D" id="1.20.1280.50">
    <property type="match status" value="1"/>
</dbReference>